<accession>A0ABW1KAG6</accession>
<keyword evidence="2" id="KW-1185">Reference proteome</keyword>
<dbReference type="Gene3D" id="1.25.40.10">
    <property type="entry name" value="Tetratricopeptide repeat domain"/>
    <property type="match status" value="1"/>
</dbReference>
<comment type="caution">
    <text evidence="1">The sequence shown here is derived from an EMBL/GenBank/DDBJ whole genome shotgun (WGS) entry which is preliminary data.</text>
</comment>
<evidence type="ECO:0000313" key="2">
    <source>
        <dbReference type="Proteomes" id="UP001596203"/>
    </source>
</evidence>
<organism evidence="1 2">
    <name type="scientific">Plantactinospora solaniradicis</name>
    <dbReference type="NCBI Taxonomy" id="1723736"/>
    <lineage>
        <taxon>Bacteria</taxon>
        <taxon>Bacillati</taxon>
        <taxon>Actinomycetota</taxon>
        <taxon>Actinomycetes</taxon>
        <taxon>Micromonosporales</taxon>
        <taxon>Micromonosporaceae</taxon>
        <taxon>Plantactinospora</taxon>
    </lineage>
</organism>
<dbReference type="RefSeq" id="WP_377421463.1">
    <property type="nucleotide sequence ID" value="NZ_JBHSPR010000010.1"/>
</dbReference>
<reference evidence="2" key="1">
    <citation type="journal article" date="2019" name="Int. J. Syst. Evol. Microbiol.">
        <title>The Global Catalogue of Microorganisms (GCM) 10K type strain sequencing project: providing services to taxonomists for standard genome sequencing and annotation.</title>
        <authorList>
            <consortium name="The Broad Institute Genomics Platform"/>
            <consortium name="The Broad Institute Genome Sequencing Center for Infectious Disease"/>
            <person name="Wu L."/>
            <person name="Ma J."/>
        </authorList>
    </citation>
    <scope>NUCLEOTIDE SEQUENCE [LARGE SCALE GENOMIC DNA]</scope>
    <source>
        <strain evidence="2">ZS-35-S2</strain>
    </source>
</reference>
<dbReference type="InterPro" id="IPR019660">
    <property type="entry name" value="Put_sensory_transdc_reg_YbjN"/>
</dbReference>
<dbReference type="InterPro" id="IPR011990">
    <property type="entry name" value="TPR-like_helical_dom_sf"/>
</dbReference>
<name>A0ABW1KAG6_9ACTN</name>
<gene>
    <name evidence="1" type="ORF">ACFP2T_13930</name>
</gene>
<dbReference type="SUPFAM" id="SSF48452">
    <property type="entry name" value="TPR-like"/>
    <property type="match status" value="1"/>
</dbReference>
<protein>
    <submittedName>
        <fullName evidence="1">YbjN domain-containing protein</fullName>
    </submittedName>
</protein>
<dbReference type="EMBL" id="JBHSPR010000010">
    <property type="protein sequence ID" value="MFC6017303.1"/>
    <property type="molecule type" value="Genomic_DNA"/>
</dbReference>
<evidence type="ECO:0000313" key="1">
    <source>
        <dbReference type="EMBL" id="MFC6017303.1"/>
    </source>
</evidence>
<dbReference type="Proteomes" id="UP001596203">
    <property type="component" value="Unassembled WGS sequence"/>
</dbReference>
<proteinExistence type="predicted"/>
<dbReference type="Pfam" id="PF10722">
    <property type="entry name" value="YbjN"/>
    <property type="match status" value="1"/>
</dbReference>
<sequence length="528" mass="58284">MGSRVTPDELLSALEDARDMPDGDPKIAELDRIVAHADAAEDVRLGITARLTLIQAHTYHTERWRMLAPFEWCLAAFDRDPALFDPTETELLRWYHKWAVATLRDTSRVGLARTEETLADLERRLRSGGHSPHAAYSLRCRIADHVGDESAALDWFTRWRAAPRDENSDCVGCDPANQAKLLTAWGRWTEAIEVAQPVLTGVLGCPEQPERTLASVQLAYLRLGRYDDAAQAHVRAYRRHRHERDAFPFLADHLRFCALTGHYERGLDILGRHLEWLDRPYDECSAMEFAAAGALLCRLAATAGFERHSIPRPAYADRLAAELTVAALGAELLAAAQDFAGRFDARNGTSHQSGRMAGWLAERPVPGVVALPPDGPADEEPATEPIPPAGRHELVGPLTVAAIVEVLRERADHYVVEPDGTVNGRWGDALIQFHRFGERREILHARVIAERRLSADRLAEAYEFCNAWNHDRLLPKAYVQDLGDGELVLAGDVTTDLEHGVAAGQLRILINATLATGAAFAAAVAALP</sequence>